<dbReference type="GO" id="GO:0008094">
    <property type="term" value="F:ATP-dependent activity, acting on DNA"/>
    <property type="evidence" value="ECO:0007669"/>
    <property type="project" value="TreeGrafter"/>
</dbReference>
<evidence type="ECO:0000313" key="5">
    <source>
        <dbReference type="EMBL" id="PKK58057.1"/>
    </source>
</evidence>
<evidence type="ECO:0000313" key="6">
    <source>
        <dbReference type="Proteomes" id="UP000233469"/>
    </source>
</evidence>
<proteinExistence type="predicted"/>
<organism evidence="5 6">
    <name type="scientific">Rhizophagus irregularis</name>
    <dbReference type="NCBI Taxonomy" id="588596"/>
    <lineage>
        <taxon>Eukaryota</taxon>
        <taxon>Fungi</taxon>
        <taxon>Fungi incertae sedis</taxon>
        <taxon>Mucoromycota</taxon>
        <taxon>Glomeromycotina</taxon>
        <taxon>Glomeromycetes</taxon>
        <taxon>Glomerales</taxon>
        <taxon>Glomeraceae</taxon>
        <taxon>Rhizophagus</taxon>
    </lineage>
</organism>
<keyword evidence="2" id="KW-0378">Hydrolase</keyword>
<reference evidence="5 6" key="2">
    <citation type="submission" date="2017-10" db="EMBL/GenBank/DDBJ databases">
        <title>Extensive intraspecific genome diversity in a model arbuscular mycorrhizal fungus.</title>
        <authorList>
            <person name="Chen E.C.H."/>
            <person name="Morin E."/>
            <person name="Baudet D."/>
            <person name="Noel J."/>
            <person name="Ndikumana S."/>
            <person name="Charron P."/>
            <person name="St-Onge C."/>
            <person name="Giorgi J."/>
            <person name="Grigoriev I.V."/>
            <person name="Roux C."/>
            <person name="Martin F.M."/>
            <person name="Corradi N."/>
        </authorList>
    </citation>
    <scope>NUCLEOTIDE SEQUENCE [LARGE SCALE GENOMIC DNA]</scope>
    <source>
        <strain evidence="5 6">C2</strain>
    </source>
</reference>
<feature type="domain" description="SNF2 N-terminal" evidence="4">
    <location>
        <begin position="1"/>
        <end position="57"/>
    </location>
</feature>
<evidence type="ECO:0000256" key="2">
    <source>
        <dbReference type="ARBA" id="ARBA00022801"/>
    </source>
</evidence>
<dbReference type="Gene3D" id="3.40.50.10810">
    <property type="entry name" value="Tandem AAA-ATPase domain"/>
    <property type="match status" value="1"/>
</dbReference>
<dbReference type="GO" id="GO:0005634">
    <property type="term" value="C:nucleus"/>
    <property type="evidence" value="ECO:0007669"/>
    <property type="project" value="TreeGrafter"/>
</dbReference>
<keyword evidence="1" id="KW-0547">Nucleotide-binding</keyword>
<sequence length="65" mass="7633">VLENWVEQINTHVKKGSLSYYVFHGSNRNNDPEFLKNYDIIITTYTILAQSDIKERSGLFAIKWL</sequence>
<name>A0A2N1M8U4_9GLOM</name>
<dbReference type="GO" id="GO:0006281">
    <property type="term" value="P:DNA repair"/>
    <property type="evidence" value="ECO:0007669"/>
    <property type="project" value="TreeGrafter"/>
</dbReference>
<dbReference type="EMBL" id="LLXL01003874">
    <property type="protein sequence ID" value="PKK58057.1"/>
    <property type="molecule type" value="Genomic_DNA"/>
</dbReference>
<protein>
    <recommendedName>
        <fullName evidence="4">SNF2 N-terminal domain-containing protein</fullName>
    </recommendedName>
</protein>
<dbReference type="InterPro" id="IPR050628">
    <property type="entry name" value="SNF2_RAD54_helicase_TF"/>
</dbReference>
<evidence type="ECO:0000256" key="3">
    <source>
        <dbReference type="ARBA" id="ARBA00022840"/>
    </source>
</evidence>
<evidence type="ECO:0000259" key="4">
    <source>
        <dbReference type="Pfam" id="PF00176"/>
    </source>
</evidence>
<dbReference type="PANTHER" id="PTHR45626">
    <property type="entry name" value="TRANSCRIPTION TERMINATION FACTOR 2-RELATED"/>
    <property type="match status" value="1"/>
</dbReference>
<evidence type="ECO:0000256" key="1">
    <source>
        <dbReference type="ARBA" id="ARBA00022741"/>
    </source>
</evidence>
<feature type="non-terminal residue" evidence="5">
    <location>
        <position position="1"/>
    </location>
</feature>
<dbReference type="Proteomes" id="UP000233469">
    <property type="component" value="Unassembled WGS sequence"/>
</dbReference>
<accession>A0A2N1M8U4</accession>
<dbReference type="InterPro" id="IPR038718">
    <property type="entry name" value="SNF2-like_sf"/>
</dbReference>
<dbReference type="AlphaFoldDB" id="A0A2N1M8U4"/>
<dbReference type="Pfam" id="PF00176">
    <property type="entry name" value="SNF2-rel_dom"/>
    <property type="match status" value="1"/>
</dbReference>
<comment type="caution">
    <text evidence="5">The sequence shown here is derived from an EMBL/GenBank/DDBJ whole genome shotgun (WGS) entry which is preliminary data.</text>
</comment>
<keyword evidence="3" id="KW-0067">ATP-binding</keyword>
<dbReference type="GO" id="GO:0005524">
    <property type="term" value="F:ATP binding"/>
    <property type="evidence" value="ECO:0007669"/>
    <property type="project" value="UniProtKB-KW"/>
</dbReference>
<reference evidence="5 6" key="1">
    <citation type="submission" date="2016-04" db="EMBL/GenBank/DDBJ databases">
        <title>Genome analyses suggest a sexual origin of heterokaryosis in a supposedly ancient asexual fungus.</title>
        <authorList>
            <person name="Ropars J."/>
            <person name="Sedzielewska K."/>
            <person name="Noel J."/>
            <person name="Charron P."/>
            <person name="Farinelli L."/>
            <person name="Marton T."/>
            <person name="Kruger M."/>
            <person name="Pelin A."/>
            <person name="Brachmann A."/>
            <person name="Corradi N."/>
        </authorList>
    </citation>
    <scope>NUCLEOTIDE SEQUENCE [LARGE SCALE GENOMIC DNA]</scope>
    <source>
        <strain evidence="5 6">C2</strain>
    </source>
</reference>
<dbReference type="GO" id="GO:0016787">
    <property type="term" value="F:hydrolase activity"/>
    <property type="evidence" value="ECO:0007669"/>
    <property type="project" value="UniProtKB-KW"/>
</dbReference>
<dbReference type="InterPro" id="IPR000330">
    <property type="entry name" value="SNF2_N"/>
</dbReference>
<gene>
    <name evidence="5" type="ORF">RhiirC2_796933</name>
</gene>